<dbReference type="Proteomes" id="UP000326509">
    <property type="component" value="Unassembled WGS sequence"/>
</dbReference>
<gene>
    <name evidence="1" type="ORF">ULMA_27210</name>
</gene>
<dbReference type="AlphaFoldDB" id="A0A5J4J3Z4"/>
<evidence type="ECO:0000313" key="2">
    <source>
        <dbReference type="Proteomes" id="UP000326509"/>
    </source>
</evidence>
<keyword evidence="2" id="KW-1185">Reference proteome</keyword>
<name>A0A5J4J3Z4_9FLAO</name>
<protein>
    <submittedName>
        <fullName evidence="1">Uncharacterized protein</fullName>
    </submittedName>
</protein>
<sequence length="125" mass="13683">MYTLQVTNNYIWPITASDKTVIPAKGAVHTFNSQGNIFLEVMGIGSISFIDLGDKKIEGYPNVKETWGVLVRTHATEAYYRYEGGGVLNTVFDLYGTCTLTTTNGTLIPISLEEMIITPTGLPTT</sequence>
<evidence type="ECO:0000313" key="1">
    <source>
        <dbReference type="EMBL" id="GER60613.1"/>
    </source>
</evidence>
<organism evidence="1 2">
    <name type="scientific">Patiriisocius marinus</name>
    <dbReference type="NCBI Taxonomy" id="1397112"/>
    <lineage>
        <taxon>Bacteria</taxon>
        <taxon>Pseudomonadati</taxon>
        <taxon>Bacteroidota</taxon>
        <taxon>Flavobacteriia</taxon>
        <taxon>Flavobacteriales</taxon>
        <taxon>Flavobacteriaceae</taxon>
        <taxon>Patiriisocius</taxon>
    </lineage>
</organism>
<comment type="caution">
    <text evidence="1">The sequence shown here is derived from an EMBL/GenBank/DDBJ whole genome shotgun (WGS) entry which is preliminary data.</text>
</comment>
<accession>A0A5J4J3Z4</accession>
<proteinExistence type="predicted"/>
<dbReference type="EMBL" id="BKCG01000009">
    <property type="protein sequence ID" value="GER60613.1"/>
    <property type="molecule type" value="Genomic_DNA"/>
</dbReference>
<reference evidence="1 2" key="1">
    <citation type="submission" date="2019-08" db="EMBL/GenBank/DDBJ databases">
        <title>Draft genome sequence of Ulvibacter marinus type strain NBRC 109484.</title>
        <authorList>
            <person name="Kawano K."/>
            <person name="Ushijima N."/>
            <person name="Kihara M."/>
            <person name="Itoh H."/>
        </authorList>
    </citation>
    <scope>NUCLEOTIDE SEQUENCE [LARGE SCALE GENOMIC DNA]</scope>
    <source>
        <strain evidence="1 2">NBRC 109484</strain>
    </source>
</reference>